<dbReference type="RefSeq" id="WP_161745222.1">
    <property type="nucleotide sequence ID" value="NZ_JAAAMV010000020.1"/>
</dbReference>
<organism evidence="2 3">
    <name type="scientific">Paenibacillus glycinis</name>
    <dbReference type="NCBI Taxonomy" id="2697035"/>
    <lineage>
        <taxon>Bacteria</taxon>
        <taxon>Bacillati</taxon>
        <taxon>Bacillota</taxon>
        <taxon>Bacilli</taxon>
        <taxon>Bacillales</taxon>
        <taxon>Paenibacillaceae</taxon>
        <taxon>Paenibacillus</taxon>
    </lineage>
</organism>
<accession>A0ABW9XVV9</accession>
<dbReference type="CDD" id="cd02440">
    <property type="entry name" value="AdoMet_MTases"/>
    <property type="match status" value="1"/>
</dbReference>
<dbReference type="GO" id="GO:0008168">
    <property type="term" value="F:methyltransferase activity"/>
    <property type="evidence" value="ECO:0007669"/>
    <property type="project" value="UniProtKB-KW"/>
</dbReference>
<dbReference type="InterPro" id="IPR013216">
    <property type="entry name" value="Methyltransf_11"/>
</dbReference>
<dbReference type="EMBL" id="JAAAMV010000020">
    <property type="protein sequence ID" value="NBD26427.1"/>
    <property type="molecule type" value="Genomic_DNA"/>
</dbReference>
<keyword evidence="2" id="KW-0808">Transferase</keyword>
<sequence length="217" mass="23914">MFQLTNRLKGIRQQQASWMDTWRFDELAARFDRSSAMFSAGPALSQAEYDEVLDMMLQWTAPMAGEQGLDVGTGTGNLAGLLTANGARMSAVDQSKEMLAMCRKKHPLVSAKLGNALALPFADGSFSLVVSAFAFHFMNGSQQLLGLAEMDRVLEPNGRICLAGLMTEDGTPAERREPSKHAVNRGEMASWFKERGYITIHYAVNPHVGMLYAVRKH</sequence>
<protein>
    <submittedName>
        <fullName evidence="2">Methyltransferase domain-containing protein</fullName>
    </submittedName>
</protein>
<dbReference type="PANTHER" id="PTHR42912">
    <property type="entry name" value="METHYLTRANSFERASE"/>
    <property type="match status" value="1"/>
</dbReference>
<dbReference type="InterPro" id="IPR029063">
    <property type="entry name" value="SAM-dependent_MTases_sf"/>
</dbReference>
<dbReference type="Pfam" id="PF08241">
    <property type="entry name" value="Methyltransf_11"/>
    <property type="match status" value="1"/>
</dbReference>
<name>A0ABW9XVV9_9BACL</name>
<dbReference type="Proteomes" id="UP000665561">
    <property type="component" value="Unassembled WGS sequence"/>
</dbReference>
<dbReference type="InterPro" id="IPR050508">
    <property type="entry name" value="Methyltransf_Superfamily"/>
</dbReference>
<gene>
    <name evidence="2" type="ORF">GT019_21360</name>
</gene>
<evidence type="ECO:0000313" key="2">
    <source>
        <dbReference type="EMBL" id="NBD26427.1"/>
    </source>
</evidence>
<dbReference type="Gene3D" id="3.40.50.150">
    <property type="entry name" value="Vaccinia Virus protein VP39"/>
    <property type="match status" value="1"/>
</dbReference>
<feature type="domain" description="Methyltransferase type 11" evidence="1">
    <location>
        <begin position="69"/>
        <end position="161"/>
    </location>
</feature>
<evidence type="ECO:0000313" key="3">
    <source>
        <dbReference type="Proteomes" id="UP000665561"/>
    </source>
</evidence>
<evidence type="ECO:0000259" key="1">
    <source>
        <dbReference type="Pfam" id="PF08241"/>
    </source>
</evidence>
<comment type="caution">
    <text evidence="2">The sequence shown here is derived from an EMBL/GenBank/DDBJ whole genome shotgun (WGS) entry which is preliminary data.</text>
</comment>
<reference evidence="2 3" key="1">
    <citation type="submission" date="2020-01" db="EMBL/GenBank/DDBJ databases">
        <title>Paenibacillus soybeanensis sp. nov. isolated from the nodules of soybean (Glycine max(L.) Merr).</title>
        <authorList>
            <person name="Wang H."/>
        </authorList>
    </citation>
    <scope>NUCLEOTIDE SEQUENCE [LARGE SCALE GENOMIC DNA]</scope>
    <source>
        <strain evidence="2 3">T1</strain>
    </source>
</reference>
<keyword evidence="2" id="KW-0489">Methyltransferase</keyword>
<proteinExistence type="predicted"/>
<keyword evidence="3" id="KW-1185">Reference proteome</keyword>
<dbReference type="PANTHER" id="PTHR42912:SF93">
    <property type="entry name" value="N6-ADENOSINE-METHYLTRANSFERASE TMT1A"/>
    <property type="match status" value="1"/>
</dbReference>
<dbReference type="GO" id="GO:0032259">
    <property type="term" value="P:methylation"/>
    <property type="evidence" value="ECO:0007669"/>
    <property type="project" value="UniProtKB-KW"/>
</dbReference>
<dbReference type="SUPFAM" id="SSF53335">
    <property type="entry name" value="S-adenosyl-L-methionine-dependent methyltransferases"/>
    <property type="match status" value="1"/>
</dbReference>